<dbReference type="PROSITE" id="PS51186">
    <property type="entry name" value="GNAT"/>
    <property type="match status" value="1"/>
</dbReference>
<dbReference type="Gene3D" id="3.40.630.30">
    <property type="match status" value="1"/>
</dbReference>
<dbReference type="InterPro" id="IPR016181">
    <property type="entry name" value="Acyl_CoA_acyltransferase"/>
</dbReference>
<dbReference type="SUPFAM" id="SSF55729">
    <property type="entry name" value="Acyl-CoA N-acyltransferases (Nat)"/>
    <property type="match status" value="1"/>
</dbReference>
<name>A0A1X7K4M1_9SPHI</name>
<dbReference type="AlphaFoldDB" id="A0A1X7K4M1"/>
<keyword evidence="3" id="KW-1185">Reference proteome</keyword>
<dbReference type="InterPro" id="IPR000182">
    <property type="entry name" value="GNAT_dom"/>
</dbReference>
<dbReference type="RefSeq" id="WP_085473293.1">
    <property type="nucleotide sequence ID" value="NZ_FXAU01000004.1"/>
</dbReference>
<dbReference type="STRING" id="561061.SAMN05660862_2563"/>
<reference evidence="2 3" key="1">
    <citation type="submission" date="2017-04" db="EMBL/GenBank/DDBJ databases">
        <authorList>
            <person name="Afonso C.L."/>
            <person name="Miller P.J."/>
            <person name="Scott M.A."/>
            <person name="Spackman E."/>
            <person name="Goraichik I."/>
            <person name="Dimitrov K.M."/>
            <person name="Suarez D.L."/>
            <person name="Swayne D.E."/>
        </authorList>
    </citation>
    <scope>NUCLEOTIDE SEQUENCE [LARGE SCALE GENOMIC DNA]</scope>
    <source>
        <strain evidence="2 3">DSM 22418</strain>
    </source>
</reference>
<proteinExistence type="predicted"/>
<accession>A0A1X7K4M1</accession>
<evidence type="ECO:0000259" key="1">
    <source>
        <dbReference type="PROSITE" id="PS51186"/>
    </source>
</evidence>
<gene>
    <name evidence="2" type="ORF">SAMN05660862_2563</name>
</gene>
<organism evidence="2 3">
    <name type="scientific">Sphingobacterium psychroaquaticum</name>
    <dbReference type="NCBI Taxonomy" id="561061"/>
    <lineage>
        <taxon>Bacteria</taxon>
        <taxon>Pseudomonadati</taxon>
        <taxon>Bacteroidota</taxon>
        <taxon>Sphingobacteriia</taxon>
        <taxon>Sphingobacteriales</taxon>
        <taxon>Sphingobacteriaceae</taxon>
        <taxon>Sphingobacterium</taxon>
    </lineage>
</organism>
<dbReference type="OrthoDB" id="9796171at2"/>
<feature type="domain" description="N-acetyltransferase" evidence="1">
    <location>
        <begin position="10"/>
        <end position="151"/>
    </location>
</feature>
<dbReference type="EMBL" id="FXAU01000004">
    <property type="protein sequence ID" value="SMG35916.1"/>
    <property type="molecule type" value="Genomic_DNA"/>
</dbReference>
<evidence type="ECO:0000313" key="3">
    <source>
        <dbReference type="Proteomes" id="UP000192980"/>
    </source>
</evidence>
<sequence>MDLQTSYLVKNFEALSVKELYACLQLRSEVFVVEQNCPYLDIDGKDQESYHLFLYANGDLAGYTRILPAGLSFSEVAIGRVVTSPKFRGKGLGSILMQASINACFDLFGACDIRIGAQYHLSKFYQSLGFEEDGSPYDEDGIPHIEMMRKS</sequence>
<dbReference type="Pfam" id="PF13673">
    <property type="entry name" value="Acetyltransf_10"/>
    <property type="match status" value="1"/>
</dbReference>
<protein>
    <submittedName>
        <fullName evidence="2">ElaA protein</fullName>
    </submittedName>
</protein>
<dbReference type="Proteomes" id="UP000192980">
    <property type="component" value="Unassembled WGS sequence"/>
</dbReference>
<dbReference type="GO" id="GO:0016747">
    <property type="term" value="F:acyltransferase activity, transferring groups other than amino-acyl groups"/>
    <property type="evidence" value="ECO:0007669"/>
    <property type="project" value="InterPro"/>
</dbReference>
<evidence type="ECO:0000313" key="2">
    <source>
        <dbReference type="EMBL" id="SMG35916.1"/>
    </source>
</evidence>
<dbReference type="CDD" id="cd04301">
    <property type="entry name" value="NAT_SF"/>
    <property type="match status" value="1"/>
</dbReference>